<dbReference type="InterPro" id="IPR036390">
    <property type="entry name" value="WH_DNA-bd_sf"/>
</dbReference>
<protein>
    <recommendedName>
        <fullName evidence="9">O-methyltransferase domain-containing protein</fullName>
    </recommendedName>
</protein>
<reference evidence="7" key="2">
    <citation type="submission" date="2023-01" db="EMBL/GenBank/DDBJ databases">
        <authorList>
            <person name="Petersen C."/>
        </authorList>
    </citation>
    <scope>NUCLEOTIDE SEQUENCE</scope>
    <source>
        <strain evidence="7">IBT 17514</strain>
    </source>
</reference>
<dbReference type="GO" id="GO:0032259">
    <property type="term" value="P:methylation"/>
    <property type="evidence" value="ECO:0007669"/>
    <property type="project" value="UniProtKB-KW"/>
</dbReference>
<organism evidence="7 8">
    <name type="scientific">Penicillium malachiteum</name>
    <dbReference type="NCBI Taxonomy" id="1324776"/>
    <lineage>
        <taxon>Eukaryota</taxon>
        <taxon>Fungi</taxon>
        <taxon>Dikarya</taxon>
        <taxon>Ascomycota</taxon>
        <taxon>Pezizomycotina</taxon>
        <taxon>Eurotiomycetes</taxon>
        <taxon>Eurotiomycetidae</taxon>
        <taxon>Eurotiales</taxon>
        <taxon>Aspergillaceae</taxon>
        <taxon>Penicillium</taxon>
    </lineage>
</organism>
<gene>
    <name evidence="7" type="ORF">N7493_011436</name>
</gene>
<dbReference type="PANTHER" id="PTHR43712">
    <property type="entry name" value="PUTATIVE (AFU_ORTHOLOGUE AFUA_4G14580)-RELATED"/>
    <property type="match status" value="1"/>
</dbReference>
<dbReference type="GO" id="GO:0046983">
    <property type="term" value="F:protein dimerization activity"/>
    <property type="evidence" value="ECO:0007669"/>
    <property type="project" value="InterPro"/>
</dbReference>
<evidence type="ECO:0000313" key="7">
    <source>
        <dbReference type="EMBL" id="KAJ5704298.1"/>
    </source>
</evidence>
<dbReference type="InterPro" id="IPR029063">
    <property type="entry name" value="SAM-dependent_MTases_sf"/>
</dbReference>
<dbReference type="GO" id="GO:0044550">
    <property type="term" value="P:secondary metabolite biosynthetic process"/>
    <property type="evidence" value="ECO:0007669"/>
    <property type="project" value="UniProtKB-ARBA"/>
</dbReference>
<accession>A0AAD6HC40</accession>
<dbReference type="InterPro" id="IPR016461">
    <property type="entry name" value="COMT-like"/>
</dbReference>
<evidence type="ECO:0008006" key="9">
    <source>
        <dbReference type="Google" id="ProtNLM"/>
    </source>
</evidence>
<dbReference type="PROSITE" id="PS51683">
    <property type="entry name" value="SAM_OMT_II"/>
    <property type="match status" value="1"/>
</dbReference>
<dbReference type="Pfam" id="PF00891">
    <property type="entry name" value="Methyltransf_2"/>
    <property type="match status" value="1"/>
</dbReference>
<evidence type="ECO:0000256" key="4">
    <source>
        <dbReference type="PIRSR" id="PIRSR005739-1"/>
    </source>
</evidence>
<keyword evidence="2" id="KW-0808">Transferase</keyword>
<keyword evidence="8" id="KW-1185">Reference proteome</keyword>
<evidence type="ECO:0000256" key="1">
    <source>
        <dbReference type="ARBA" id="ARBA00022603"/>
    </source>
</evidence>
<keyword evidence="3" id="KW-0949">S-adenosyl-L-methionine</keyword>
<dbReference type="GO" id="GO:0008171">
    <property type="term" value="F:O-methyltransferase activity"/>
    <property type="evidence" value="ECO:0007669"/>
    <property type="project" value="InterPro"/>
</dbReference>
<dbReference type="Pfam" id="PF08100">
    <property type="entry name" value="Dimerisation"/>
    <property type="match status" value="1"/>
</dbReference>
<feature type="active site" description="Proton acceptor" evidence="4">
    <location>
        <position position="298"/>
    </location>
</feature>
<dbReference type="InterPro" id="IPR012967">
    <property type="entry name" value="COMT_dimerisation"/>
</dbReference>
<reference evidence="7" key="1">
    <citation type="journal article" date="2023" name="IMA Fungus">
        <title>Comparative genomic study of the Penicillium genus elucidates a diverse pangenome and 15 lateral gene transfer events.</title>
        <authorList>
            <person name="Petersen C."/>
            <person name="Sorensen T."/>
            <person name="Nielsen M.R."/>
            <person name="Sondergaard T.E."/>
            <person name="Sorensen J.L."/>
            <person name="Fitzpatrick D.A."/>
            <person name="Frisvad J.C."/>
            <person name="Nielsen K.L."/>
        </authorList>
    </citation>
    <scope>NUCLEOTIDE SEQUENCE</scope>
    <source>
        <strain evidence="7">IBT 17514</strain>
    </source>
</reference>
<name>A0AAD6HC40_9EURO</name>
<evidence type="ECO:0000259" key="6">
    <source>
        <dbReference type="Pfam" id="PF08100"/>
    </source>
</evidence>
<dbReference type="PIRSF" id="PIRSF005739">
    <property type="entry name" value="O-mtase"/>
    <property type="match status" value="1"/>
</dbReference>
<dbReference type="InterPro" id="IPR036388">
    <property type="entry name" value="WH-like_DNA-bd_sf"/>
</dbReference>
<evidence type="ECO:0000313" key="8">
    <source>
        <dbReference type="Proteomes" id="UP001215712"/>
    </source>
</evidence>
<dbReference type="SUPFAM" id="SSF53335">
    <property type="entry name" value="S-adenosyl-L-methionine-dependent methyltransferases"/>
    <property type="match status" value="1"/>
</dbReference>
<keyword evidence="1" id="KW-0489">Methyltransferase</keyword>
<comment type="caution">
    <text evidence="7">The sequence shown here is derived from an EMBL/GenBank/DDBJ whole genome shotgun (WGS) entry which is preliminary data.</text>
</comment>
<dbReference type="PANTHER" id="PTHR43712:SF11">
    <property type="entry name" value="O-METHYLTRANSFERASE (AFU_ORTHOLOGUE AFUA_2G17820)-RELATED"/>
    <property type="match status" value="1"/>
</dbReference>
<dbReference type="EMBL" id="JAQJAN010000020">
    <property type="protein sequence ID" value="KAJ5704298.1"/>
    <property type="molecule type" value="Genomic_DNA"/>
</dbReference>
<evidence type="ECO:0000256" key="3">
    <source>
        <dbReference type="ARBA" id="ARBA00022691"/>
    </source>
</evidence>
<evidence type="ECO:0000259" key="5">
    <source>
        <dbReference type="Pfam" id="PF00891"/>
    </source>
</evidence>
<evidence type="ECO:0000256" key="2">
    <source>
        <dbReference type="ARBA" id="ARBA00022679"/>
    </source>
</evidence>
<feature type="domain" description="O-methyltransferase C-terminal" evidence="5">
    <location>
        <begin position="174"/>
        <end position="369"/>
    </location>
</feature>
<dbReference type="Proteomes" id="UP001215712">
    <property type="component" value="Unassembled WGS sequence"/>
</dbReference>
<dbReference type="AlphaFoldDB" id="A0AAD6HC40"/>
<dbReference type="Gene3D" id="3.40.50.150">
    <property type="entry name" value="Vaccinia Virus protein VP39"/>
    <property type="match status" value="1"/>
</dbReference>
<dbReference type="Gene3D" id="1.10.10.10">
    <property type="entry name" value="Winged helix-like DNA-binding domain superfamily/Winged helix DNA-binding domain"/>
    <property type="match status" value="1"/>
</dbReference>
<feature type="domain" description="O-methyltransferase dimerisation" evidence="6">
    <location>
        <begin position="60"/>
        <end position="126"/>
    </location>
</feature>
<sequence length="396" mass="44467">MLTTSMASLADEIKQEIGNDSFSAGESHARLLQLIEELKLAVETPTETILRLIYQPPENAALRTVVDLDIFSLLVNSEKPGGISATDLSQKTKAERELIIRLMRVMTSLGLCVSPEPEIYQATDKAIAMTQPIGRDGVPCIYDLTLPALSKLPEYLREHNYINPEEYSTSPMQWAVGKSQFEWLAENKSHQTRFNSYMSSRRDGKPSWYNVYPIDRLTAGAVNHADAIFLVDIGGNQGHDLGKLHAQYPSLPGRLILQDLPKILSKVNKPGIECMSYSFLDPQPIKNARTYYFRAIFHDWPDRICRKILLNTISAMNPEYSRIIIVDFVLPDTKVPRMQAAMDIQMMSIGAGVERSKKQWHDLLTSVGLKITGIWNCNPAMESVIEVVPLADSSEE</sequence>
<dbReference type="SUPFAM" id="SSF46785">
    <property type="entry name" value="Winged helix' DNA-binding domain"/>
    <property type="match status" value="1"/>
</dbReference>
<dbReference type="InterPro" id="IPR001077">
    <property type="entry name" value="COMT_C"/>
</dbReference>
<proteinExistence type="predicted"/>